<accession>F8MIT5</accession>
<organism evidence="1 2">
    <name type="scientific">Neurospora tetrasperma (strain FGSC 2508 / ATCC MYA-4615 / P0657)</name>
    <dbReference type="NCBI Taxonomy" id="510951"/>
    <lineage>
        <taxon>Eukaryota</taxon>
        <taxon>Fungi</taxon>
        <taxon>Dikarya</taxon>
        <taxon>Ascomycota</taxon>
        <taxon>Pezizomycotina</taxon>
        <taxon>Sordariomycetes</taxon>
        <taxon>Sordariomycetidae</taxon>
        <taxon>Sordariales</taxon>
        <taxon>Sordariaceae</taxon>
        <taxon>Neurospora</taxon>
    </lineage>
</organism>
<name>F8MIT5_NEUT8</name>
<keyword evidence="2" id="KW-1185">Reference proteome</keyword>
<sequence>MCRFCPAIRVSSENSNLHNVYHPSASAKRNQEAKMALKIRYQVRIRLPAVPLVRLNRTNIFFNTWSGVHKMQTQTSMQNIVHIQVWLPYVNSGNRDETRQGRRC</sequence>
<dbReference type="HOGENOM" id="CLU_2306821_0_0_1"/>
<reference evidence="2" key="1">
    <citation type="journal article" date="2011" name="Genetics">
        <title>Massive changes in genome architecture accompany the transition to self-fertility in the filamentous fungus Neurospora tetrasperma.</title>
        <authorList>
            <person name="Ellison C.E."/>
            <person name="Stajich J.E."/>
            <person name="Jacobson D.J."/>
            <person name="Natvig D.O."/>
            <person name="Lapidus A."/>
            <person name="Foster B."/>
            <person name="Aerts A."/>
            <person name="Riley R."/>
            <person name="Lindquist E.A."/>
            <person name="Grigoriev I.V."/>
            <person name="Taylor J.W."/>
        </authorList>
    </citation>
    <scope>NUCLEOTIDE SEQUENCE [LARGE SCALE GENOMIC DNA]</scope>
    <source>
        <strain evidence="2">FGSC 2508 / P0657</strain>
    </source>
</reference>
<dbReference type="VEuPathDB" id="FungiDB:NEUTE1DRAFT_40279"/>
<evidence type="ECO:0000313" key="1">
    <source>
        <dbReference type="EMBL" id="EGO59037.1"/>
    </source>
</evidence>
<proteinExistence type="predicted"/>
<protein>
    <submittedName>
        <fullName evidence="1">Uncharacterized protein</fullName>
    </submittedName>
</protein>
<dbReference type="Proteomes" id="UP000008065">
    <property type="component" value="Unassembled WGS sequence"/>
</dbReference>
<dbReference type="RefSeq" id="XP_009848846.1">
    <property type="nucleotide sequence ID" value="XM_009850544.1"/>
</dbReference>
<gene>
    <name evidence="1" type="ORF">NEUTE1DRAFT_40279</name>
</gene>
<dbReference type="GeneID" id="20827741"/>
<dbReference type="AlphaFoldDB" id="F8MIT5"/>
<evidence type="ECO:0000313" key="2">
    <source>
        <dbReference type="Proteomes" id="UP000008065"/>
    </source>
</evidence>
<dbReference type="EMBL" id="GL891303">
    <property type="protein sequence ID" value="EGO59037.1"/>
    <property type="molecule type" value="Genomic_DNA"/>
</dbReference>
<dbReference type="KEGG" id="nte:NEUTE1DRAFT40279"/>